<dbReference type="AlphaFoldDB" id="A0A7C4RW79"/>
<proteinExistence type="predicted"/>
<dbReference type="InterPro" id="IPR006058">
    <property type="entry name" value="2Fe2S_fd_BS"/>
</dbReference>
<evidence type="ECO:0000259" key="2">
    <source>
        <dbReference type="PROSITE" id="PS51085"/>
    </source>
</evidence>
<keyword evidence="1" id="KW-0560">Oxidoreductase</keyword>
<dbReference type="InterPro" id="IPR001041">
    <property type="entry name" value="2Fe-2S_ferredoxin-type"/>
</dbReference>
<dbReference type="PROSITE" id="PS00197">
    <property type="entry name" value="2FE2S_FER_1"/>
    <property type="match status" value="1"/>
</dbReference>
<reference evidence="3" key="1">
    <citation type="journal article" date="2020" name="mSystems">
        <title>Genome- and Community-Level Interaction Insights into Carbon Utilization and Element Cycling Functions of Hydrothermarchaeota in Hydrothermal Sediment.</title>
        <authorList>
            <person name="Zhou Z."/>
            <person name="Liu Y."/>
            <person name="Xu W."/>
            <person name="Pan J."/>
            <person name="Luo Z.H."/>
            <person name="Li M."/>
        </authorList>
    </citation>
    <scope>NUCLEOTIDE SEQUENCE [LARGE SCALE GENOMIC DNA]</scope>
    <source>
        <strain evidence="3">SpSt-609</strain>
    </source>
</reference>
<evidence type="ECO:0000313" key="3">
    <source>
        <dbReference type="EMBL" id="HGU40413.1"/>
    </source>
</evidence>
<dbReference type="CDD" id="cd00207">
    <property type="entry name" value="fer2"/>
    <property type="match status" value="1"/>
</dbReference>
<dbReference type="SUPFAM" id="SSF54292">
    <property type="entry name" value="2Fe-2S ferredoxin-like"/>
    <property type="match status" value="1"/>
</dbReference>
<name>A0A7C4RW79_9BACT</name>
<organism evidence="3">
    <name type="scientific">Fervidobacterium thailandense</name>
    <dbReference type="NCBI Taxonomy" id="1008305"/>
    <lineage>
        <taxon>Bacteria</taxon>
        <taxon>Thermotogati</taxon>
        <taxon>Thermotogota</taxon>
        <taxon>Thermotogae</taxon>
        <taxon>Thermotogales</taxon>
        <taxon>Fervidobacteriaceae</taxon>
        <taxon>Fervidobacterium</taxon>
    </lineage>
</organism>
<feature type="domain" description="2Fe-2S ferredoxin-type" evidence="2">
    <location>
        <begin position="19"/>
        <end position="100"/>
    </location>
</feature>
<dbReference type="Gene3D" id="3.10.20.440">
    <property type="entry name" value="2Fe-2S iron-sulphur cluster binding domain, sarcosine oxidase, alpha subunit, N-terminal domain"/>
    <property type="match status" value="1"/>
</dbReference>
<dbReference type="InterPro" id="IPR036010">
    <property type="entry name" value="2Fe-2S_ferredoxin-like_sf"/>
</dbReference>
<dbReference type="PROSITE" id="PS51085">
    <property type="entry name" value="2FE2S_FER_2"/>
    <property type="match status" value="1"/>
</dbReference>
<dbReference type="EMBL" id="DSZY01000020">
    <property type="protein sequence ID" value="HGU40413.1"/>
    <property type="molecule type" value="Genomic_DNA"/>
</dbReference>
<dbReference type="GO" id="GO:0051537">
    <property type="term" value="F:2 iron, 2 sulfur cluster binding"/>
    <property type="evidence" value="ECO:0007669"/>
    <property type="project" value="InterPro"/>
</dbReference>
<dbReference type="InterPro" id="IPR042204">
    <property type="entry name" value="2Fe-2S-bd_N"/>
</dbReference>
<gene>
    <name evidence="3" type="ORF">ENT77_04355</name>
</gene>
<accession>A0A7C4RW79</accession>
<dbReference type="GO" id="GO:0016491">
    <property type="term" value="F:oxidoreductase activity"/>
    <property type="evidence" value="ECO:0007669"/>
    <property type="project" value="UniProtKB-KW"/>
</dbReference>
<dbReference type="Pfam" id="PF13510">
    <property type="entry name" value="Fer2_4"/>
    <property type="match status" value="1"/>
</dbReference>
<comment type="caution">
    <text evidence="3">The sequence shown here is derived from an EMBL/GenBank/DDBJ whole genome shotgun (WGS) entry which is preliminary data.</text>
</comment>
<sequence>MRRIGQHPILDIPEVQQEELVSFYFEGKKLQARRGDTIASALIANGIDIFGYTEHGKPRGFFCAIGKCSSCLVEVDGVANVRACITLVNEGMQVKRQVGRGRPRW</sequence>
<evidence type="ECO:0000256" key="1">
    <source>
        <dbReference type="ARBA" id="ARBA00023002"/>
    </source>
</evidence>
<protein>
    <submittedName>
        <fullName evidence="3">(2Fe-2S)-binding protein</fullName>
    </submittedName>
</protein>